<dbReference type="KEGG" id="agh:M3I41_08095"/>
<dbReference type="InterPro" id="IPR039498">
    <property type="entry name" value="NTP_transf_5"/>
</dbReference>
<dbReference type="EMBL" id="CP097095">
    <property type="protein sequence ID" value="UQF79529.1"/>
    <property type="molecule type" value="Genomic_DNA"/>
</dbReference>
<dbReference type="Proteomes" id="UP000830236">
    <property type="component" value="Chromosome"/>
</dbReference>
<accession>A0A9E7DCA8</accession>
<gene>
    <name evidence="1" type="ORF">M3I41_08095</name>
</gene>
<organism evidence="1 2">
    <name type="scientific">Actinomyces graevenitzii</name>
    <dbReference type="NCBI Taxonomy" id="55565"/>
    <lineage>
        <taxon>Bacteria</taxon>
        <taxon>Bacillati</taxon>
        <taxon>Actinomycetota</taxon>
        <taxon>Actinomycetes</taxon>
        <taxon>Actinomycetales</taxon>
        <taxon>Actinomycetaceae</taxon>
        <taxon>Actinomyces</taxon>
    </lineage>
</organism>
<proteinExistence type="predicted"/>
<reference evidence="1" key="1">
    <citation type="submission" date="2022-05" db="EMBL/GenBank/DDBJ databases">
        <title>Using nanopore sequencing to obtain complete genomes from saliva samples.</title>
        <authorList>
            <person name="Baker J.L."/>
        </authorList>
    </citation>
    <scope>NUCLEOTIDE SEQUENCE</scope>
    <source>
        <strain evidence="1">JCVI-JB-Ag32</strain>
    </source>
</reference>
<dbReference type="Pfam" id="PF14907">
    <property type="entry name" value="NTP_transf_5"/>
    <property type="match status" value="1"/>
</dbReference>
<protein>
    <submittedName>
        <fullName evidence="1">Nucleotidyltransferase family protein</fullName>
    </submittedName>
</protein>
<evidence type="ECO:0000313" key="2">
    <source>
        <dbReference type="Proteomes" id="UP000830236"/>
    </source>
</evidence>
<dbReference type="AlphaFoldDB" id="A0A9E7DCA8"/>
<sequence>MSQPLDSSSRAAGIPIGIRAHLAHAALQVLAQDAGVDILHIKGPAVHPSIGRALTHSTDADVLVRPEQVKLYVKALLDHGWRHNTSFETGSAFEHAATFFHPTWGYVDLHRRYPGITAPKAFNNLWARRIHQMLGGVRCATPALIDQRLILLLHVARNSSGTSDPDYALVWATLDECAQADLRRRARELGAQVGLAAALGELDQYRQDPTHDLWMMFSTGEGGRLDEWKARFKAANGPLAKARIVGRALLVNTDHLTMRLGHEPTPAEVRQEYVERYRAALREGMDKVKRKL</sequence>
<name>A0A9E7DCA8_9ACTO</name>
<evidence type="ECO:0000313" key="1">
    <source>
        <dbReference type="EMBL" id="UQF79529.1"/>
    </source>
</evidence>